<accession>A0A4P8XQ25</accession>
<dbReference type="Gene3D" id="2.170.120.30">
    <property type="match status" value="2"/>
</dbReference>
<dbReference type="Gene3D" id="2.170.120.40">
    <property type="entry name" value="YbbR-like domain"/>
    <property type="match status" value="2"/>
</dbReference>
<name>A0A4P8XQ25_9BACL</name>
<evidence type="ECO:0000313" key="2">
    <source>
        <dbReference type="EMBL" id="QCT04395.1"/>
    </source>
</evidence>
<dbReference type="PANTHER" id="PTHR37804:SF1">
    <property type="entry name" value="CDAA REGULATORY PROTEIN CDAR"/>
    <property type="match status" value="1"/>
</dbReference>
<dbReference type="CDD" id="cd20206">
    <property type="entry name" value="YbbR"/>
    <property type="match status" value="1"/>
</dbReference>
<feature type="compositionally biased region" description="Basic and acidic residues" evidence="1">
    <location>
        <begin position="446"/>
        <end position="462"/>
    </location>
</feature>
<dbReference type="Pfam" id="PF07949">
    <property type="entry name" value="YbbR"/>
    <property type="match status" value="3"/>
</dbReference>
<dbReference type="KEGG" id="palo:E6C60_3687"/>
<dbReference type="EMBL" id="CP040396">
    <property type="protein sequence ID" value="QCT04395.1"/>
    <property type="molecule type" value="Genomic_DNA"/>
</dbReference>
<evidence type="ECO:0000313" key="3">
    <source>
        <dbReference type="Proteomes" id="UP000300879"/>
    </source>
</evidence>
<proteinExistence type="predicted"/>
<dbReference type="OrthoDB" id="1013291at2"/>
<organism evidence="2 3">
    <name type="scientific">Paenibacillus algicola</name>
    <dbReference type="NCBI Taxonomy" id="2565926"/>
    <lineage>
        <taxon>Bacteria</taxon>
        <taxon>Bacillati</taxon>
        <taxon>Bacillota</taxon>
        <taxon>Bacilli</taxon>
        <taxon>Bacillales</taxon>
        <taxon>Paenibacillaceae</taxon>
        <taxon>Paenibacillus</taxon>
    </lineage>
</organism>
<dbReference type="RefSeq" id="WP_138227111.1">
    <property type="nucleotide sequence ID" value="NZ_CP040396.1"/>
</dbReference>
<reference evidence="2 3" key="1">
    <citation type="submission" date="2019-05" db="EMBL/GenBank/DDBJ databases">
        <authorList>
            <person name="Chen C."/>
        </authorList>
    </citation>
    <scope>NUCLEOTIDE SEQUENCE [LARGE SCALE GENOMIC DNA]</scope>
    <source>
        <strain evidence="2 3">HB172198</strain>
    </source>
</reference>
<dbReference type="InterPro" id="IPR053154">
    <property type="entry name" value="c-di-AMP_regulator"/>
</dbReference>
<dbReference type="InterPro" id="IPR012505">
    <property type="entry name" value="YbbR"/>
</dbReference>
<gene>
    <name evidence="2" type="ORF">E6C60_3687</name>
</gene>
<dbReference type="AlphaFoldDB" id="A0A4P8XQ25"/>
<evidence type="ECO:0000256" key="1">
    <source>
        <dbReference type="SAM" id="MobiDB-lite"/>
    </source>
</evidence>
<keyword evidence="3" id="KW-1185">Reference proteome</keyword>
<sequence length="510" mass="54520">MDKWIKNNTAAKLIALAVSMLLWVMVHIENGVPAPPTTSFDTKTVQVNIQTFGFDDTAYALTGISADQVSLRVKGRRTDITTIFADEYKVKLDLSGIKSPGTQTLPLTHSLPNGVELVSMEPSVVTVTVEERQSETVPAAVGTSGELAEGYRLSGPIEVNPKNVQVTMPESELARLSQVKGTVELDGAKESFEENRVKLTAYDQEGNEMTDAVINPPAIAVQVPVEAGFVKVPLEVQYTGSLPEGLVLSEADPRITEVTLYGEPEQIESIKSYNGALIDLSELTEAGTTVLSADLTPPPGFERIEPGSMEVEMTVVAVSERMMDDIPISITNVPSGLKAVMVEPGRSFLSMTLKGAPARLDELQVQDIILSADASGLDAGIHEIPLEVTLPRFVSRVNNSRIVITVELREPAEPATGEPSEPPGSPGSSDNDGREPVPEPEEEPDGDRSGEKDPPREEDDRAGSQPGSGTGPGEEEPAPEPGNEPGNPERDPADDPENEASTETTDTRAE</sequence>
<dbReference type="Proteomes" id="UP000300879">
    <property type="component" value="Chromosome"/>
</dbReference>
<dbReference type="PANTHER" id="PTHR37804">
    <property type="entry name" value="CDAA REGULATORY PROTEIN CDAR"/>
    <property type="match status" value="1"/>
</dbReference>
<feature type="region of interest" description="Disordered" evidence="1">
    <location>
        <begin position="408"/>
        <end position="510"/>
    </location>
</feature>
<protein>
    <submittedName>
        <fullName evidence="2">YbbR family protein</fullName>
    </submittedName>
</protein>